<keyword evidence="3" id="KW-1185">Reference proteome</keyword>
<sequence>MIYNTSENHYKNIAKIFDNLWSYSPEYIKFTTQKIIEYLHLTPTDTLADIGCGTGIYSQEILNQIQLQHPIICVDPSAEMLAKIPANSRLNPIEMDGVKFSKNPGIYNKIFLKEAIHHIEEKFILFQNLYQRLTPGGIFLLLLWPPDIEHPLFTKALELFEKNQPRYQEMINLLQQVGFVVDMDMIEYPLEVPKNQYFEMVENRYMSMLSTFNDTELAAGLKEIEEKYQDKSVLKFNDLMVFITATKPE</sequence>
<dbReference type="GO" id="GO:0008168">
    <property type="term" value="F:methyltransferase activity"/>
    <property type="evidence" value="ECO:0007669"/>
    <property type="project" value="UniProtKB-KW"/>
</dbReference>
<gene>
    <name evidence="2" type="ORF">D5R40_22440</name>
</gene>
<organism evidence="2 3">
    <name type="scientific">Okeania hirsuta</name>
    <dbReference type="NCBI Taxonomy" id="1458930"/>
    <lineage>
        <taxon>Bacteria</taxon>
        <taxon>Bacillati</taxon>
        <taxon>Cyanobacteriota</taxon>
        <taxon>Cyanophyceae</taxon>
        <taxon>Oscillatoriophycideae</taxon>
        <taxon>Oscillatoriales</taxon>
        <taxon>Microcoleaceae</taxon>
        <taxon>Okeania</taxon>
    </lineage>
</organism>
<feature type="domain" description="Methyltransferase type 12" evidence="1">
    <location>
        <begin position="49"/>
        <end position="139"/>
    </location>
</feature>
<dbReference type="EMBL" id="RCBY01000156">
    <property type="protein sequence ID" value="RQH32372.1"/>
    <property type="molecule type" value="Genomic_DNA"/>
</dbReference>
<proteinExistence type="predicted"/>
<comment type="caution">
    <text evidence="2">The sequence shown here is derived from an EMBL/GenBank/DDBJ whole genome shotgun (WGS) entry which is preliminary data.</text>
</comment>
<dbReference type="SUPFAM" id="SSF53335">
    <property type="entry name" value="S-adenosyl-L-methionine-dependent methyltransferases"/>
    <property type="match status" value="1"/>
</dbReference>
<dbReference type="Gene3D" id="3.40.50.150">
    <property type="entry name" value="Vaccinia Virus protein VP39"/>
    <property type="match status" value="1"/>
</dbReference>
<name>A0A3N6RIE3_9CYAN</name>
<protein>
    <submittedName>
        <fullName evidence="2">Class I SAM-dependent methyltransferase</fullName>
    </submittedName>
</protein>
<reference evidence="2 3" key="1">
    <citation type="journal article" date="2018" name="ACS Chem. Biol.">
        <title>Ketoreductase domain dysfunction expands chemodiversity: malyngamide biosynthesis in the cyanobacterium Okeania hirsuta.</title>
        <authorList>
            <person name="Moss N.A."/>
            <person name="Leao T."/>
            <person name="Rankin M."/>
            <person name="McCullough T.M."/>
            <person name="Qu P."/>
            <person name="Korobeynikov A."/>
            <person name="Smith J.L."/>
            <person name="Gerwick L."/>
            <person name="Gerwick W.H."/>
        </authorList>
    </citation>
    <scope>NUCLEOTIDE SEQUENCE [LARGE SCALE GENOMIC DNA]</scope>
    <source>
        <strain evidence="2 3">PAB10Feb10-1</strain>
    </source>
</reference>
<dbReference type="OrthoDB" id="9791837at2"/>
<dbReference type="Proteomes" id="UP000269154">
    <property type="component" value="Unassembled WGS sequence"/>
</dbReference>
<dbReference type="GO" id="GO:0032259">
    <property type="term" value="P:methylation"/>
    <property type="evidence" value="ECO:0007669"/>
    <property type="project" value="UniProtKB-KW"/>
</dbReference>
<dbReference type="RefSeq" id="WP_124155222.1">
    <property type="nucleotide sequence ID" value="NZ_CAWOLW010000064.1"/>
</dbReference>
<keyword evidence="2" id="KW-0489">Methyltransferase</keyword>
<dbReference type="AlphaFoldDB" id="A0A3N6RIE3"/>
<evidence type="ECO:0000259" key="1">
    <source>
        <dbReference type="Pfam" id="PF08242"/>
    </source>
</evidence>
<dbReference type="Pfam" id="PF08242">
    <property type="entry name" value="Methyltransf_12"/>
    <property type="match status" value="1"/>
</dbReference>
<evidence type="ECO:0000313" key="3">
    <source>
        <dbReference type="Proteomes" id="UP000269154"/>
    </source>
</evidence>
<dbReference type="InterPro" id="IPR013217">
    <property type="entry name" value="Methyltransf_12"/>
</dbReference>
<accession>A0A3N6RIE3</accession>
<dbReference type="InterPro" id="IPR029063">
    <property type="entry name" value="SAM-dependent_MTases_sf"/>
</dbReference>
<evidence type="ECO:0000313" key="2">
    <source>
        <dbReference type="EMBL" id="RQH32372.1"/>
    </source>
</evidence>
<dbReference type="CDD" id="cd02440">
    <property type="entry name" value="AdoMet_MTases"/>
    <property type="match status" value="1"/>
</dbReference>
<dbReference type="PANTHER" id="PTHR43861">
    <property type="entry name" value="TRANS-ACONITATE 2-METHYLTRANSFERASE-RELATED"/>
    <property type="match status" value="1"/>
</dbReference>
<keyword evidence="2" id="KW-0808">Transferase</keyword>